<name>A0A8J3K4Y7_9ACTN</name>
<sequence length="81" mass="7753">MGCCDNGTCSTTTVPTIGRAYAVSGMTCGSCATRVTAAARAVPGVTDASVDLATATLTVAGTATQADIVAALAAAGYTAHP</sequence>
<accession>A0A8J3K4Y7</accession>
<protein>
    <recommendedName>
        <fullName evidence="1">HMA domain-containing protein</fullName>
    </recommendedName>
</protein>
<dbReference type="Gene3D" id="3.30.70.100">
    <property type="match status" value="1"/>
</dbReference>
<gene>
    <name evidence="2" type="ORF">Cch02nite_38070</name>
</gene>
<proteinExistence type="predicted"/>
<dbReference type="CDD" id="cd00371">
    <property type="entry name" value="HMA"/>
    <property type="match status" value="1"/>
</dbReference>
<reference evidence="2 3" key="1">
    <citation type="submission" date="2021-01" db="EMBL/GenBank/DDBJ databases">
        <title>Whole genome shotgun sequence of Catellatospora chokoriensis NBRC 107358.</title>
        <authorList>
            <person name="Komaki H."/>
            <person name="Tamura T."/>
        </authorList>
    </citation>
    <scope>NUCLEOTIDE SEQUENCE [LARGE SCALE GENOMIC DNA]</scope>
    <source>
        <strain evidence="2 3">NBRC 107358</strain>
    </source>
</reference>
<feature type="domain" description="HMA" evidence="1">
    <location>
        <begin position="17"/>
        <end position="80"/>
    </location>
</feature>
<evidence type="ECO:0000313" key="3">
    <source>
        <dbReference type="Proteomes" id="UP000619293"/>
    </source>
</evidence>
<dbReference type="EMBL" id="BONG01000022">
    <property type="protein sequence ID" value="GIF90363.1"/>
    <property type="molecule type" value="Genomic_DNA"/>
</dbReference>
<dbReference type="InterPro" id="IPR006121">
    <property type="entry name" value="HMA_dom"/>
</dbReference>
<evidence type="ECO:0000313" key="2">
    <source>
        <dbReference type="EMBL" id="GIF90363.1"/>
    </source>
</evidence>
<dbReference type="Pfam" id="PF00403">
    <property type="entry name" value="HMA"/>
    <property type="match status" value="1"/>
</dbReference>
<organism evidence="2 3">
    <name type="scientific">Catellatospora chokoriensis</name>
    <dbReference type="NCBI Taxonomy" id="310353"/>
    <lineage>
        <taxon>Bacteria</taxon>
        <taxon>Bacillati</taxon>
        <taxon>Actinomycetota</taxon>
        <taxon>Actinomycetes</taxon>
        <taxon>Micromonosporales</taxon>
        <taxon>Micromonosporaceae</taxon>
        <taxon>Catellatospora</taxon>
    </lineage>
</organism>
<dbReference type="PROSITE" id="PS50846">
    <property type="entry name" value="HMA_2"/>
    <property type="match status" value="1"/>
</dbReference>
<keyword evidence="3" id="KW-1185">Reference proteome</keyword>
<dbReference type="InterPro" id="IPR036163">
    <property type="entry name" value="HMA_dom_sf"/>
</dbReference>
<dbReference type="AlphaFoldDB" id="A0A8J3K4Y7"/>
<dbReference type="GO" id="GO:0046872">
    <property type="term" value="F:metal ion binding"/>
    <property type="evidence" value="ECO:0007669"/>
    <property type="project" value="InterPro"/>
</dbReference>
<dbReference type="Proteomes" id="UP000619293">
    <property type="component" value="Unassembled WGS sequence"/>
</dbReference>
<evidence type="ECO:0000259" key="1">
    <source>
        <dbReference type="PROSITE" id="PS50846"/>
    </source>
</evidence>
<comment type="caution">
    <text evidence="2">The sequence shown here is derived from an EMBL/GenBank/DDBJ whole genome shotgun (WGS) entry which is preliminary data.</text>
</comment>
<dbReference type="SUPFAM" id="SSF55008">
    <property type="entry name" value="HMA, heavy metal-associated domain"/>
    <property type="match status" value="1"/>
</dbReference>
<dbReference type="RefSeq" id="WP_191842827.1">
    <property type="nucleotide sequence ID" value="NZ_BAAALB010000028.1"/>
</dbReference>